<protein>
    <submittedName>
        <fullName evidence="1">Uncharacterized protein</fullName>
    </submittedName>
</protein>
<dbReference type="EMBL" id="UINC01030198">
    <property type="protein sequence ID" value="SVB14186.1"/>
    <property type="molecule type" value="Genomic_DNA"/>
</dbReference>
<dbReference type="AlphaFoldDB" id="A0A382BK15"/>
<name>A0A382BK15_9ZZZZ</name>
<gene>
    <name evidence="1" type="ORF">METZ01_LOCUS167040</name>
</gene>
<accession>A0A382BK15</accession>
<sequence length="71" mass="7851">MKQVIRTKNSGQLVIYTQKSHLSNQVIMQITTKVGSHTNSLAAQLDAEGLEGLLDCLTLARYEVGHELKIN</sequence>
<proteinExistence type="predicted"/>
<evidence type="ECO:0000313" key="1">
    <source>
        <dbReference type="EMBL" id="SVB14186.1"/>
    </source>
</evidence>
<reference evidence="1" key="1">
    <citation type="submission" date="2018-05" db="EMBL/GenBank/DDBJ databases">
        <authorList>
            <person name="Lanie J.A."/>
            <person name="Ng W.-L."/>
            <person name="Kazmierczak K.M."/>
            <person name="Andrzejewski T.M."/>
            <person name="Davidsen T.M."/>
            <person name="Wayne K.J."/>
            <person name="Tettelin H."/>
            <person name="Glass J.I."/>
            <person name="Rusch D."/>
            <person name="Podicherti R."/>
            <person name="Tsui H.-C.T."/>
            <person name="Winkler M.E."/>
        </authorList>
    </citation>
    <scope>NUCLEOTIDE SEQUENCE</scope>
</reference>
<organism evidence="1">
    <name type="scientific">marine metagenome</name>
    <dbReference type="NCBI Taxonomy" id="408172"/>
    <lineage>
        <taxon>unclassified sequences</taxon>
        <taxon>metagenomes</taxon>
        <taxon>ecological metagenomes</taxon>
    </lineage>
</organism>